<evidence type="ECO:0000313" key="2">
    <source>
        <dbReference type="EMBL" id="RKT84859.1"/>
    </source>
</evidence>
<evidence type="ECO:0000256" key="1">
    <source>
        <dbReference type="SAM" id="Phobius"/>
    </source>
</evidence>
<gene>
    <name evidence="2" type="ORF">ATL45_3190</name>
    <name evidence="3" type="ORF">SAMN05421805_10152</name>
</gene>
<accession>A0A1I4QBB1</accession>
<proteinExistence type="predicted"/>
<dbReference type="Proteomes" id="UP000199398">
    <property type="component" value="Unassembled WGS sequence"/>
</dbReference>
<feature type="transmembrane region" description="Helical" evidence="1">
    <location>
        <begin position="6"/>
        <end position="29"/>
    </location>
</feature>
<keyword evidence="5" id="KW-1185">Reference proteome</keyword>
<dbReference type="RefSeq" id="WP_093145636.1">
    <property type="nucleotide sequence ID" value="NZ_FOUP01000001.1"/>
</dbReference>
<evidence type="ECO:0000313" key="3">
    <source>
        <dbReference type="EMBL" id="SFM37391.1"/>
    </source>
</evidence>
<dbReference type="Proteomes" id="UP000270697">
    <property type="component" value="Unassembled WGS sequence"/>
</dbReference>
<evidence type="ECO:0000313" key="5">
    <source>
        <dbReference type="Proteomes" id="UP000270697"/>
    </source>
</evidence>
<sequence>MTPSDLASAALIPAIIVVTLGYFVTCAIWPFKACRACHGEGKFRSPFLRSFRLCTACKATGLRLRAGRKAYNALRRLARANRRR</sequence>
<reference evidence="3 4" key="1">
    <citation type="submission" date="2016-10" db="EMBL/GenBank/DDBJ databases">
        <authorList>
            <person name="de Groot N.N."/>
        </authorList>
    </citation>
    <scope>NUCLEOTIDE SEQUENCE [LARGE SCALE GENOMIC DNA]</scope>
    <source>
        <strain evidence="3 4">CPCC 201259</strain>
    </source>
</reference>
<protein>
    <submittedName>
        <fullName evidence="3">Uncharacterized protein</fullName>
    </submittedName>
</protein>
<keyword evidence="1" id="KW-1133">Transmembrane helix</keyword>
<keyword evidence="1" id="KW-0812">Transmembrane</keyword>
<dbReference type="EMBL" id="FOUP01000001">
    <property type="protein sequence ID" value="SFM37391.1"/>
    <property type="molecule type" value="Genomic_DNA"/>
</dbReference>
<dbReference type="OrthoDB" id="3482657at2"/>
<organism evidence="3 4">
    <name type="scientific">Saccharopolyspora antimicrobica</name>
    <dbReference type="NCBI Taxonomy" id="455193"/>
    <lineage>
        <taxon>Bacteria</taxon>
        <taxon>Bacillati</taxon>
        <taxon>Actinomycetota</taxon>
        <taxon>Actinomycetes</taxon>
        <taxon>Pseudonocardiales</taxon>
        <taxon>Pseudonocardiaceae</taxon>
        <taxon>Saccharopolyspora</taxon>
    </lineage>
</organism>
<name>A0A1I4QBB1_9PSEU</name>
<reference evidence="2 5" key="2">
    <citation type="submission" date="2018-10" db="EMBL/GenBank/DDBJ databases">
        <title>Sequencing the genomes of 1000 actinobacteria strains.</title>
        <authorList>
            <person name="Klenk H.-P."/>
        </authorList>
    </citation>
    <scope>NUCLEOTIDE SEQUENCE [LARGE SCALE GENOMIC DNA]</scope>
    <source>
        <strain evidence="2 5">DSM 45119</strain>
    </source>
</reference>
<dbReference type="EMBL" id="RBXX01000002">
    <property type="protein sequence ID" value="RKT84859.1"/>
    <property type="molecule type" value="Genomic_DNA"/>
</dbReference>
<evidence type="ECO:0000313" key="4">
    <source>
        <dbReference type="Proteomes" id="UP000199398"/>
    </source>
</evidence>
<dbReference type="STRING" id="455193.SAMN05421805_10152"/>
<dbReference type="AlphaFoldDB" id="A0A1I4QBB1"/>
<keyword evidence="1" id="KW-0472">Membrane</keyword>